<gene>
    <name evidence="11" type="ORF">GGI15_000953</name>
</gene>
<feature type="transmembrane region" description="Helical" evidence="10">
    <location>
        <begin position="647"/>
        <end position="665"/>
    </location>
</feature>
<feature type="transmembrane region" description="Helical" evidence="10">
    <location>
        <begin position="594"/>
        <end position="614"/>
    </location>
</feature>
<evidence type="ECO:0000256" key="7">
    <source>
        <dbReference type="ARBA" id="ARBA00022989"/>
    </source>
</evidence>
<sequence length="725" mass="81305">MLESSIGAHYSSGTFALSDSDDADLIDYDSEDRDIIKSEKPVEPSADQNEPDDSPFEVVRAAVSNTDTPTMPSMTFRSNVLGIFFVCLISFVNQFYWERDNPIALNLLIVQLLCYPIGVAMAWMLPKRTWNTFGYRWTMNPGPFTIKEHVLISLMSNASAYMALTVDIFAVLRLYYNPEFSLWTALALLLSGQIFAYALAGLSRPLLVLPAPMIWPSSLVNASLFRTFHEHDAYIVAEDKIAATAENSTESHLANLIGDGKQGLGILSFSLDWSVFSNAFLNSPIATPFWAACNLFVGFVLVFWVALPIAYFKNLWGSASLPLYSAGVFTTNGTSYNISRVMLNGVFDEQAYSDYSPLRMSLEFSWVYGIGFAALMSILVHIGLYNGKEIIARVRESKTKHDDIHGKLITQYPAVKTWWYLVMLVASCTTGIAVGIGTRIGVPWWGYLLSFAIAIVLIIPVGIIQAVSNRQPGLSLVAELLSGIVLQGIPTGYSILKLYGHGSLAQALSYAQDMKLAHYMKIPPRQVLIYQVVGIIFSVVIQTCLFFWLIDHIPDMCRPEGYPWVCRSTNLVYSASIIWNLIGPLKVFGEGSPYSPLLWGFLFGLFLPIPIYLLQRRFPSNKLLRNIYIPVILSGIVGLPPMPPVDFPMWFLFGFIFNFLIHRYWNMWWQRYNFTLSAGLDSGLALSGIFQFMALAQNGIKLDWWGNQVERQCPLSSQPWIKPQT</sequence>
<feature type="transmembrane region" description="Helical" evidence="10">
    <location>
        <begin position="103"/>
        <end position="125"/>
    </location>
</feature>
<feature type="transmembrane region" description="Helical" evidence="10">
    <location>
        <begin position="158"/>
        <end position="176"/>
    </location>
</feature>
<keyword evidence="7 10" id="KW-1133">Transmembrane helix</keyword>
<dbReference type="GO" id="GO:0015031">
    <property type="term" value="P:protein transport"/>
    <property type="evidence" value="ECO:0007669"/>
    <property type="project" value="UniProtKB-KW"/>
</dbReference>
<feature type="transmembrane region" description="Helical" evidence="10">
    <location>
        <begin position="444"/>
        <end position="464"/>
    </location>
</feature>
<feature type="transmembrane region" description="Helical" evidence="10">
    <location>
        <begin position="182"/>
        <end position="200"/>
    </location>
</feature>
<feature type="transmembrane region" description="Helical" evidence="10">
    <location>
        <begin position="289"/>
        <end position="312"/>
    </location>
</feature>
<keyword evidence="6" id="KW-0653">Protein transport</keyword>
<keyword evidence="12" id="KW-1185">Reference proteome</keyword>
<evidence type="ECO:0000256" key="6">
    <source>
        <dbReference type="ARBA" id="ARBA00022927"/>
    </source>
</evidence>
<accession>A0A9W8HKT1</accession>
<keyword evidence="8 10" id="KW-0472">Membrane</keyword>
<dbReference type="Pfam" id="PF03169">
    <property type="entry name" value="OPT"/>
    <property type="match status" value="1"/>
</dbReference>
<feature type="transmembrane region" description="Helical" evidence="10">
    <location>
        <begin position="562"/>
        <end position="582"/>
    </location>
</feature>
<keyword evidence="4 10" id="KW-0812">Transmembrane</keyword>
<dbReference type="NCBIfam" id="TIGR00728">
    <property type="entry name" value="OPT_sfam"/>
    <property type="match status" value="1"/>
</dbReference>
<dbReference type="PANTHER" id="PTHR22601">
    <property type="entry name" value="ISP4 LIKE PROTEIN"/>
    <property type="match status" value="1"/>
</dbReference>
<evidence type="ECO:0000256" key="3">
    <source>
        <dbReference type="ARBA" id="ARBA00022448"/>
    </source>
</evidence>
<evidence type="ECO:0000256" key="10">
    <source>
        <dbReference type="SAM" id="Phobius"/>
    </source>
</evidence>
<feature type="region of interest" description="Disordered" evidence="9">
    <location>
        <begin position="1"/>
        <end position="20"/>
    </location>
</feature>
<organism evidence="11 12">
    <name type="scientific">Coemansia interrupta</name>
    <dbReference type="NCBI Taxonomy" id="1126814"/>
    <lineage>
        <taxon>Eukaryota</taxon>
        <taxon>Fungi</taxon>
        <taxon>Fungi incertae sedis</taxon>
        <taxon>Zoopagomycota</taxon>
        <taxon>Kickxellomycotina</taxon>
        <taxon>Kickxellomycetes</taxon>
        <taxon>Kickxellales</taxon>
        <taxon>Kickxellaceae</taxon>
        <taxon>Coemansia</taxon>
    </lineage>
</organism>
<dbReference type="GO" id="GO:0035673">
    <property type="term" value="F:oligopeptide transmembrane transporter activity"/>
    <property type="evidence" value="ECO:0007669"/>
    <property type="project" value="InterPro"/>
</dbReference>
<feature type="transmembrane region" description="Helical" evidence="10">
    <location>
        <begin position="623"/>
        <end position="641"/>
    </location>
</feature>
<proteinExistence type="inferred from homology"/>
<dbReference type="InterPro" id="IPR004813">
    <property type="entry name" value="OPT"/>
</dbReference>
<dbReference type="AlphaFoldDB" id="A0A9W8HKT1"/>
<name>A0A9W8HKT1_9FUNG</name>
<dbReference type="OrthoDB" id="9986677at2759"/>
<evidence type="ECO:0000256" key="9">
    <source>
        <dbReference type="SAM" id="MobiDB-lite"/>
    </source>
</evidence>
<keyword evidence="5" id="KW-0571">Peptide transport</keyword>
<evidence type="ECO:0000256" key="2">
    <source>
        <dbReference type="ARBA" id="ARBA00008807"/>
    </source>
</evidence>
<evidence type="ECO:0000313" key="12">
    <source>
        <dbReference type="Proteomes" id="UP001140172"/>
    </source>
</evidence>
<feature type="transmembrane region" description="Helical" evidence="10">
    <location>
        <begin position="476"/>
        <end position="496"/>
    </location>
</feature>
<comment type="similarity">
    <text evidence="2">Belongs to the oligopeptide OPT transporter family.</text>
</comment>
<dbReference type="InterPro" id="IPR004648">
    <property type="entry name" value="Oligpept_transpt"/>
</dbReference>
<evidence type="ECO:0000256" key="4">
    <source>
        <dbReference type="ARBA" id="ARBA00022692"/>
    </source>
</evidence>
<feature type="transmembrane region" description="Helical" evidence="10">
    <location>
        <begin position="80"/>
        <end position="97"/>
    </location>
</feature>
<feature type="transmembrane region" description="Helical" evidence="10">
    <location>
        <begin position="366"/>
        <end position="385"/>
    </location>
</feature>
<dbReference type="Proteomes" id="UP001140172">
    <property type="component" value="Unassembled WGS sequence"/>
</dbReference>
<feature type="transmembrane region" description="Helical" evidence="10">
    <location>
        <begin position="417"/>
        <end position="438"/>
    </location>
</feature>
<feature type="transmembrane region" description="Helical" evidence="10">
    <location>
        <begin position="528"/>
        <end position="550"/>
    </location>
</feature>
<evidence type="ECO:0000256" key="8">
    <source>
        <dbReference type="ARBA" id="ARBA00023136"/>
    </source>
</evidence>
<dbReference type="EMBL" id="JANBUM010000031">
    <property type="protein sequence ID" value="KAJ2787173.1"/>
    <property type="molecule type" value="Genomic_DNA"/>
</dbReference>
<dbReference type="GO" id="GO:0016020">
    <property type="term" value="C:membrane"/>
    <property type="evidence" value="ECO:0007669"/>
    <property type="project" value="UniProtKB-SubCell"/>
</dbReference>
<evidence type="ECO:0000256" key="1">
    <source>
        <dbReference type="ARBA" id="ARBA00004141"/>
    </source>
</evidence>
<reference evidence="11" key="1">
    <citation type="submission" date="2022-07" db="EMBL/GenBank/DDBJ databases">
        <title>Phylogenomic reconstructions and comparative analyses of Kickxellomycotina fungi.</title>
        <authorList>
            <person name="Reynolds N.K."/>
            <person name="Stajich J.E."/>
            <person name="Barry K."/>
            <person name="Grigoriev I.V."/>
            <person name="Crous P."/>
            <person name="Smith M.E."/>
        </authorList>
    </citation>
    <scope>NUCLEOTIDE SEQUENCE</scope>
    <source>
        <strain evidence="11">BCRC 34489</strain>
    </source>
</reference>
<keyword evidence="3" id="KW-0813">Transport</keyword>
<evidence type="ECO:0008006" key="13">
    <source>
        <dbReference type="Google" id="ProtNLM"/>
    </source>
</evidence>
<comment type="caution">
    <text evidence="11">The sequence shown here is derived from an EMBL/GenBank/DDBJ whole genome shotgun (WGS) entry which is preliminary data.</text>
</comment>
<comment type="subcellular location">
    <subcellularLocation>
        <location evidence="1">Membrane</location>
        <topology evidence="1">Multi-pass membrane protein</topology>
    </subcellularLocation>
</comment>
<evidence type="ECO:0000313" key="11">
    <source>
        <dbReference type="EMBL" id="KAJ2787173.1"/>
    </source>
</evidence>
<evidence type="ECO:0000256" key="5">
    <source>
        <dbReference type="ARBA" id="ARBA00022856"/>
    </source>
</evidence>
<protein>
    <recommendedName>
        <fullName evidence="13">Oligopeptide transporter</fullName>
    </recommendedName>
</protein>